<accession>A0A974PKJ6</accession>
<dbReference type="CDD" id="cd00761">
    <property type="entry name" value="Glyco_tranf_GTA_type"/>
    <property type="match status" value="1"/>
</dbReference>
<feature type="domain" description="Glycosyltransferase 2-like" evidence="1">
    <location>
        <begin position="253"/>
        <end position="376"/>
    </location>
</feature>
<dbReference type="InterPro" id="IPR029044">
    <property type="entry name" value="Nucleotide-diphossugar_trans"/>
</dbReference>
<evidence type="ECO:0000313" key="2">
    <source>
        <dbReference type="EMBL" id="QRG05277.1"/>
    </source>
</evidence>
<gene>
    <name evidence="2" type="ORF">EZH22_19555</name>
</gene>
<reference evidence="2 3" key="1">
    <citation type="submission" date="2020-10" db="EMBL/GenBank/DDBJ databases">
        <title>Degradation of 1,4-Dioxane by Xanthobacter sp. YN2, via a Novel Group-2 Soluble Di-Iron Monooxygenase.</title>
        <authorList>
            <person name="Ma F."/>
            <person name="Wang Y."/>
            <person name="Yang J."/>
            <person name="Guo H."/>
            <person name="Su D."/>
            <person name="Yu L."/>
        </authorList>
    </citation>
    <scope>NUCLEOTIDE SEQUENCE [LARGE SCALE GENOMIC DNA]</scope>
    <source>
        <strain evidence="2 3">YN2</strain>
    </source>
</reference>
<dbReference type="KEGG" id="xdi:EZH22_19555"/>
<protein>
    <submittedName>
        <fullName evidence="2">Glycosyltransferase family 2 protein</fullName>
    </submittedName>
</protein>
<dbReference type="InterPro" id="IPR001173">
    <property type="entry name" value="Glyco_trans_2-like"/>
</dbReference>
<dbReference type="RefSeq" id="WP_203192145.1">
    <property type="nucleotide sequence ID" value="NZ_CP063362.1"/>
</dbReference>
<dbReference type="PANTHER" id="PTHR43179">
    <property type="entry name" value="RHAMNOSYLTRANSFERASE WBBL"/>
    <property type="match status" value="1"/>
</dbReference>
<evidence type="ECO:0000259" key="1">
    <source>
        <dbReference type="Pfam" id="PF00535"/>
    </source>
</evidence>
<keyword evidence="3" id="KW-1185">Reference proteome</keyword>
<dbReference type="Gene3D" id="3.90.550.10">
    <property type="entry name" value="Spore Coat Polysaccharide Biosynthesis Protein SpsA, Chain A"/>
    <property type="match status" value="1"/>
</dbReference>
<proteinExistence type="predicted"/>
<dbReference type="SUPFAM" id="SSF53448">
    <property type="entry name" value="Nucleotide-diphospho-sugar transferases"/>
    <property type="match status" value="1"/>
</dbReference>
<organism evidence="2 3">
    <name type="scientific">Xanthobacter dioxanivorans</name>
    <dbReference type="NCBI Taxonomy" id="2528964"/>
    <lineage>
        <taxon>Bacteria</taxon>
        <taxon>Pseudomonadati</taxon>
        <taxon>Pseudomonadota</taxon>
        <taxon>Alphaproteobacteria</taxon>
        <taxon>Hyphomicrobiales</taxon>
        <taxon>Xanthobacteraceae</taxon>
        <taxon>Xanthobacter</taxon>
    </lineage>
</organism>
<dbReference type="PANTHER" id="PTHR43179:SF7">
    <property type="entry name" value="RHAMNOSYLTRANSFERASE WBBL"/>
    <property type="match status" value="1"/>
</dbReference>
<dbReference type="AlphaFoldDB" id="A0A974PKJ6"/>
<sequence length="534" mass="57881">MRGFLLFWLGPLSPSAAVVARVEGQEKVLALADFPAARLEADLARILREYAPARGALFDALRDFPVHLKHVAWAATPSPHPGGPRGHIDILNAVPGAGGLCAGWTLGRVDFFLVDDAGGCLPLAGRALRWNRPDIFHGFEADYGADCADAGFLQALPETLREKAAVRLVARSGTELVLVHERPLELAPLDAVGFARWSFALPVPPERMVERFAGHDGAVLRRLVARSRTHTAANAPLVKRIGPQVEAPEVSLLVPLFGRYDFVDHQLLEFADDPFITRRCEVIYIVDDPNIAAPVLSAMEGWWQLYGVPLTVVWGGRNRGFSGANNLGLSVARGRQVLFLNSDVVPTAPGWLEKLSRRLDAHPGHGLLGARLLFPGGGLQHDGMAFEFNRTYGVWLNQHPGKGLPAPVATDGAVVDWPAATGACLIGRREEIGALGGFSEDYLIGDFEDSDLCLKVEAAGRKIGVCPDIALTHLERQSFGLHGSGEFRVRVMLFNAWLHQERWGEALARHAVAQDIRAQDARAGHAGAQAEAAW</sequence>
<dbReference type="Pfam" id="PF00535">
    <property type="entry name" value="Glycos_transf_2"/>
    <property type="match status" value="1"/>
</dbReference>
<evidence type="ECO:0000313" key="3">
    <source>
        <dbReference type="Proteomes" id="UP000596427"/>
    </source>
</evidence>
<dbReference type="Proteomes" id="UP000596427">
    <property type="component" value="Chromosome"/>
</dbReference>
<name>A0A974PKJ6_9HYPH</name>
<dbReference type="EMBL" id="CP063362">
    <property type="protein sequence ID" value="QRG05277.1"/>
    <property type="molecule type" value="Genomic_DNA"/>
</dbReference>